<keyword evidence="1" id="KW-0472">Membrane</keyword>
<dbReference type="InterPro" id="IPR021280">
    <property type="entry name" value="TMEM260-like"/>
</dbReference>
<dbReference type="InterPro" id="IPR052724">
    <property type="entry name" value="GT117_domain-containing"/>
</dbReference>
<dbReference type="RefSeq" id="WP_136880263.1">
    <property type="nucleotide sequence ID" value="NZ_SWDX01000004.1"/>
</dbReference>
<dbReference type="PANTHER" id="PTHR16214:SF3">
    <property type="entry name" value="TRANSMEMBRANE PROTEIN 260"/>
    <property type="match status" value="1"/>
</dbReference>
<evidence type="ECO:0000313" key="2">
    <source>
        <dbReference type="EMBL" id="TKC61095.1"/>
    </source>
</evidence>
<feature type="transmembrane region" description="Helical" evidence="1">
    <location>
        <begin position="574"/>
        <end position="596"/>
    </location>
</feature>
<sequence length="1009" mass="114072">MNYSKINNLTGWLCFLIATVTYILTLEPSVSFWDCGEFIASAFKMQVVHQPGAPLFLMIQRFFSLFAFGDVEKVAYFMNVGSAIASGATILFLFWTITALAKKVLIKENEEISKGNLISIMGAGAVGALAYTFSDSFWFSAVESEVYALSSLFTAIVFWGILKWEAVADEPRADRWLLFIAYIMGLSIGIHLLNLLTIPAIAFVYYFKKTDKPTTAGIIKTGVIGILILAVIQYGIIQYLVSFGAYFDLFFVNTLGLGFGTGVLFFAILVIAGLVWGIRYSIKHQKKVLNLALLSTVLIIFGYCSFAMIVIRAKASPNLNNSDPENAFSFLSYLNREQYGDRPLLFGPNYNSQKVNLTQGKTLYRKGDDKYEVAGKKTEYEYDKTTPFPRMYSDEQRHVSYYKDMMGFDDEHFPSLFDNIGFLFRYQVGQMYMRYFMWNFVGRQNDDQGQGSLYEGQWLSGVKPIDAMMLGDQKNLPPSIVESNAYNRFFFLPLILGLLGAIWHFKRNQKDAGIVALLFFFTGLAIVLYLNQKPLEPRERDYAYTGSFYAFAIWIGLGVLAIREWLFKKLTPATGAVLATITGLFAAPIIMGAQGWDDHDRSSKMVAHDIAVDYLQSCAPNAILFTYGDNDTYPLWYAQEVENIRPDIKLVNLSLFDTDWYINGTRKLQNESAPLPITMKPSQYVQGVRDVMYYQDYKVAGAVELSNILAILLSDDAEDKLPLQDGTRENFIPTKNFKLTINKADVIKNGVVSPADSSKIAPALEWTFNKNYVTKGTLAFFDILVHNNWKRPIYFASTVPSDQYNGLDNYLYNEGLALRLLPLKADTSENRAELINTPVLYKNVMDKFVWGNIKNAKYLDPQSSDDISIFTNVFNNTISGLIKEGKTEDAKKVVNRYFEVMPERFYGMRSMMGTYFMAENLYLLGDAKRANALIEKSAAYIQKELTYLADVSESKRKFVGGQNVQLGLSFLNQMSKTATQHQQTKLSESLNHQFEGLEARFSPYFAAGQ</sequence>
<feature type="transmembrane region" description="Helical" evidence="1">
    <location>
        <begin position="542"/>
        <end position="562"/>
    </location>
</feature>
<gene>
    <name evidence="2" type="ORF">FBD94_11125</name>
</gene>
<dbReference type="AlphaFoldDB" id="A0A4U1GAW4"/>
<name>A0A4U1GAW4_9SPHI</name>
<keyword evidence="1" id="KW-1133">Transmembrane helix</keyword>
<feature type="transmembrane region" description="Helical" evidence="1">
    <location>
        <begin position="76"/>
        <end position="97"/>
    </location>
</feature>
<organism evidence="2 3">
    <name type="scientific">Pedobacter hiemivivus</name>
    <dbReference type="NCBI Taxonomy" id="2530454"/>
    <lineage>
        <taxon>Bacteria</taxon>
        <taxon>Pseudomonadati</taxon>
        <taxon>Bacteroidota</taxon>
        <taxon>Sphingobacteriia</taxon>
        <taxon>Sphingobacteriales</taxon>
        <taxon>Sphingobacteriaceae</taxon>
        <taxon>Pedobacter</taxon>
    </lineage>
</organism>
<feature type="transmembrane region" description="Helical" evidence="1">
    <location>
        <begin position="53"/>
        <end position="69"/>
    </location>
</feature>
<dbReference type="PANTHER" id="PTHR16214">
    <property type="entry name" value="TRANSMEMBRANE PROTEIN 260"/>
    <property type="match status" value="1"/>
</dbReference>
<feature type="transmembrane region" description="Helical" evidence="1">
    <location>
        <begin position="249"/>
        <end position="276"/>
    </location>
</feature>
<dbReference type="Proteomes" id="UP000309594">
    <property type="component" value="Unassembled WGS sequence"/>
</dbReference>
<feature type="transmembrane region" description="Helical" evidence="1">
    <location>
        <begin position="485"/>
        <end position="505"/>
    </location>
</feature>
<feature type="transmembrane region" description="Helical" evidence="1">
    <location>
        <begin position="176"/>
        <end position="206"/>
    </location>
</feature>
<feature type="transmembrane region" description="Helical" evidence="1">
    <location>
        <begin position="218"/>
        <end position="237"/>
    </location>
</feature>
<feature type="transmembrane region" description="Helical" evidence="1">
    <location>
        <begin position="12"/>
        <end position="33"/>
    </location>
</feature>
<evidence type="ECO:0000256" key="1">
    <source>
        <dbReference type="SAM" id="Phobius"/>
    </source>
</evidence>
<comment type="caution">
    <text evidence="2">The sequence shown here is derived from an EMBL/GenBank/DDBJ whole genome shotgun (WGS) entry which is preliminary data.</text>
</comment>
<feature type="transmembrane region" description="Helical" evidence="1">
    <location>
        <begin position="512"/>
        <end position="530"/>
    </location>
</feature>
<reference evidence="2 3" key="1">
    <citation type="submission" date="2019-04" db="EMBL/GenBank/DDBJ databases">
        <title>Pedobacter sp. RP-1-16 sp. nov., isolated from Arctic soil.</title>
        <authorList>
            <person name="Dahal R.H."/>
            <person name="Kim D.-U."/>
        </authorList>
    </citation>
    <scope>NUCLEOTIDE SEQUENCE [LARGE SCALE GENOMIC DNA]</scope>
    <source>
        <strain evidence="2 3">RP-1-16</strain>
    </source>
</reference>
<protein>
    <submittedName>
        <fullName evidence="2">DUF2723 domain-containing protein</fullName>
    </submittedName>
</protein>
<keyword evidence="1" id="KW-0812">Transmembrane</keyword>
<accession>A0A4U1GAW4</accession>
<feature type="transmembrane region" description="Helical" evidence="1">
    <location>
        <begin position="146"/>
        <end position="164"/>
    </location>
</feature>
<dbReference type="EMBL" id="SWDX01000004">
    <property type="protein sequence ID" value="TKC61095.1"/>
    <property type="molecule type" value="Genomic_DNA"/>
</dbReference>
<evidence type="ECO:0000313" key="3">
    <source>
        <dbReference type="Proteomes" id="UP000309594"/>
    </source>
</evidence>
<proteinExistence type="predicted"/>
<feature type="transmembrane region" description="Helical" evidence="1">
    <location>
        <begin position="117"/>
        <end position="134"/>
    </location>
</feature>
<feature type="transmembrane region" description="Helical" evidence="1">
    <location>
        <begin position="288"/>
        <end position="311"/>
    </location>
</feature>
<dbReference type="Pfam" id="PF11028">
    <property type="entry name" value="TMEM260-like"/>
    <property type="match status" value="1"/>
</dbReference>